<comment type="caution">
    <text evidence="10">The sequence shown here is derived from an EMBL/GenBank/DDBJ whole genome shotgun (WGS) entry which is preliminary data.</text>
</comment>
<dbReference type="GO" id="GO:0010629">
    <property type="term" value="P:negative regulation of gene expression"/>
    <property type="evidence" value="ECO:0007669"/>
    <property type="project" value="TreeGrafter"/>
</dbReference>
<dbReference type="AlphaFoldDB" id="A0AAE0RPE1"/>
<evidence type="ECO:0000256" key="3">
    <source>
        <dbReference type="ARBA" id="ARBA00022679"/>
    </source>
</evidence>
<evidence type="ECO:0000313" key="11">
    <source>
        <dbReference type="Proteomes" id="UP001195483"/>
    </source>
</evidence>
<evidence type="ECO:0000259" key="9">
    <source>
        <dbReference type="PROSITE" id="PS51154"/>
    </source>
</evidence>
<sequence length="616" mass="70476">MMASFISEDSASLLYFGQRKFVTMGNMKIYVVKNDLINEQVDVIVCSVDKSLNLRHGHVSSSLDEASGNMLQMECMMNYPNGIKNREIAVINAGSLSCQKVFLISLPKCVTGNNQEIRMVMQRCLKKANRDNYKSMAIPALGTGYLGYPAETVAKTMFDCAKDFSTNKAPLHLQKVIIVVHPSDEETWKTFQLEARKRSRPLSSGNHLEVQSLIYPNALLTSDYKDKSSNSKTFQLEARKRSRPLSSGNHLEVQSLIYPNALLTSDYKDESSNSKLDEVVGKWNSRNPQIEEVVHNWHPMNPQNDEDWDSTSISGKKPMRGDPSRPKDYFEHMYNNSDTCPPCYWTHYNKSKTIKEWNTITKEPTKPKFIPVDEDTLNDIKRVVKKTWQKQFVGRGKDAEGLQELNYTKINVTKVERVENIDVYEKYANYRQTIFKKASKQWQVTPFDDIKCLKKGPLMTTAEISQISSSSVLAKDIYPEINEHYLFHGTKEDVVKSIASQGLDDRLAQNTMLGKGIYCAESSTKADQYADDKQNRSDGMKKMFLVRACFGHVLIETKSKAYSRPPCRKCKQEKCIDHGNDFYDCVVGEGSWNFREFVFYDGAQVYPEYLISYRRA</sequence>
<dbReference type="Gene3D" id="3.90.228.10">
    <property type="match status" value="1"/>
</dbReference>
<feature type="region of interest" description="Disordered" evidence="7">
    <location>
        <begin position="298"/>
        <end position="323"/>
    </location>
</feature>
<dbReference type="Proteomes" id="UP001195483">
    <property type="component" value="Unassembled WGS sequence"/>
</dbReference>
<dbReference type="SUPFAM" id="SSF52949">
    <property type="entry name" value="Macro domain-like"/>
    <property type="match status" value="1"/>
</dbReference>
<feature type="domain" description="PARP catalytic" evidence="8">
    <location>
        <begin position="363"/>
        <end position="616"/>
    </location>
</feature>
<evidence type="ECO:0000313" key="10">
    <source>
        <dbReference type="EMBL" id="KAK3577211.1"/>
    </source>
</evidence>
<dbReference type="PROSITE" id="PS51154">
    <property type="entry name" value="MACRO"/>
    <property type="match status" value="1"/>
</dbReference>
<keyword evidence="2 6" id="KW-0328">Glycosyltransferase</keyword>
<dbReference type="Pfam" id="PF00644">
    <property type="entry name" value="PARP"/>
    <property type="match status" value="1"/>
</dbReference>
<evidence type="ECO:0000256" key="1">
    <source>
        <dbReference type="ARBA" id="ARBA00004123"/>
    </source>
</evidence>
<protein>
    <recommendedName>
        <fullName evidence="6">Poly [ADP-ribose] polymerase</fullName>
        <shortName evidence="6">PARP</shortName>
        <ecNumber evidence="6">2.4.2.-</ecNumber>
    </recommendedName>
</protein>
<evidence type="ECO:0000256" key="6">
    <source>
        <dbReference type="RuleBase" id="RU362114"/>
    </source>
</evidence>
<evidence type="ECO:0000256" key="4">
    <source>
        <dbReference type="ARBA" id="ARBA00023027"/>
    </source>
</evidence>
<evidence type="ECO:0000256" key="7">
    <source>
        <dbReference type="SAM" id="MobiDB-lite"/>
    </source>
</evidence>
<gene>
    <name evidence="10" type="ORF">CHS0354_030482</name>
</gene>
<organism evidence="10 11">
    <name type="scientific">Potamilus streckersoni</name>
    <dbReference type="NCBI Taxonomy" id="2493646"/>
    <lineage>
        <taxon>Eukaryota</taxon>
        <taxon>Metazoa</taxon>
        <taxon>Spiralia</taxon>
        <taxon>Lophotrochozoa</taxon>
        <taxon>Mollusca</taxon>
        <taxon>Bivalvia</taxon>
        <taxon>Autobranchia</taxon>
        <taxon>Heteroconchia</taxon>
        <taxon>Palaeoheterodonta</taxon>
        <taxon>Unionida</taxon>
        <taxon>Unionoidea</taxon>
        <taxon>Unionidae</taxon>
        <taxon>Ambleminae</taxon>
        <taxon>Lampsilini</taxon>
        <taxon>Potamilus</taxon>
    </lineage>
</organism>
<dbReference type="SUPFAM" id="SSF56399">
    <property type="entry name" value="ADP-ribosylation"/>
    <property type="match status" value="1"/>
</dbReference>
<dbReference type="InterPro" id="IPR043472">
    <property type="entry name" value="Macro_dom-like"/>
</dbReference>
<evidence type="ECO:0000256" key="2">
    <source>
        <dbReference type="ARBA" id="ARBA00022676"/>
    </source>
</evidence>
<dbReference type="Gene3D" id="3.40.220.10">
    <property type="entry name" value="Leucine Aminopeptidase, subunit E, domain 1"/>
    <property type="match status" value="1"/>
</dbReference>
<dbReference type="InterPro" id="IPR012317">
    <property type="entry name" value="Poly(ADP-ribose)pol_cat_dom"/>
</dbReference>
<name>A0AAE0RPE1_9BIVA</name>
<keyword evidence="11" id="KW-1185">Reference proteome</keyword>
<evidence type="ECO:0000256" key="5">
    <source>
        <dbReference type="ARBA" id="ARBA00023242"/>
    </source>
</evidence>
<reference evidence="10" key="1">
    <citation type="journal article" date="2021" name="Genome Biol. Evol.">
        <title>A High-Quality Reference Genome for a Parasitic Bivalve with Doubly Uniparental Inheritance (Bivalvia: Unionida).</title>
        <authorList>
            <person name="Smith C.H."/>
        </authorList>
    </citation>
    <scope>NUCLEOTIDE SEQUENCE</scope>
    <source>
        <strain evidence="10">CHS0354</strain>
    </source>
</reference>
<keyword evidence="5" id="KW-0539">Nucleus</keyword>
<dbReference type="GO" id="GO:0003714">
    <property type="term" value="F:transcription corepressor activity"/>
    <property type="evidence" value="ECO:0007669"/>
    <property type="project" value="TreeGrafter"/>
</dbReference>
<dbReference type="Pfam" id="PF01661">
    <property type="entry name" value="Macro"/>
    <property type="match status" value="1"/>
</dbReference>
<dbReference type="PANTHER" id="PTHR14453:SF67">
    <property type="entry name" value="POLY [ADP-RIBOSE] POLYMERASE"/>
    <property type="match status" value="1"/>
</dbReference>
<reference evidence="10" key="3">
    <citation type="submission" date="2023-05" db="EMBL/GenBank/DDBJ databases">
        <authorList>
            <person name="Smith C.H."/>
        </authorList>
    </citation>
    <scope>NUCLEOTIDE SEQUENCE</scope>
    <source>
        <strain evidence="10">CHS0354</strain>
        <tissue evidence="10">Mantle</tissue>
    </source>
</reference>
<dbReference type="SMART" id="SM00506">
    <property type="entry name" value="A1pp"/>
    <property type="match status" value="1"/>
</dbReference>
<feature type="domain" description="Macro" evidence="9">
    <location>
        <begin position="16"/>
        <end position="199"/>
    </location>
</feature>
<dbReference type="PANTHER" id="PTHR14453">
    <property type="entry name" value="PARP/ZINC FINGER CCCH TYPE DOMAIN CONTAINING PROTEIN"/>
    <property type="match status" value="1"/>
</dbReference>
<proteinExistence type="predicted"/>
<comment type="subcellular location">
    <subcellularLocation>
        <location evidence="1">Nucleus</location>
    </subcellularLocation>
</comment>
<evidence type="ECO:0000259" key="8">
    <source>
        <dbReference type="PROSITE" id="PS51059"/>
    </source>
</evidence>
<dbReference type="EC" id="2.4.2.-" evidence="6"/>
<dbReference type="PROSITE" id="PS51059">
    <property type="entry name" value="PARP_CATALYTIC"/>
    <property type="match status" value="1"/>
</dbReference>
<keyword evidence="4 6" id="KW-0520">NAD</keyword>
<accession>A0AAE0RPE1</accession>
<dbReference type="InterPro" id="IPR002589">
    <property type="entry name" value="Macro_dom"/>
</dbReference>
<keyword evidence="3 6" id="KW-0808">Transferase</keyword>
<dbReference type="GO" id="GO:0005737">
    <property type="term" value="C:cytoplasm"/>
    <property type="evidence" value="ECO:0007669"/>
    <property type="project" value="TreeGrafter"/>
</dbReference>
<reference evidence="10" key="2">
    <citation type="journal article" date="2021" name="Genome Biol. Evol.">
        <title>Developing a high-quality reference genome for a parasitic bivalve with doubly uniparental inheritance (Bivalvia: Unionida).</title>
        <authorList>
            <person name="Smith C.H."/>
        </authorList>
    </citation>
    <scope>NUCLEOTIDE SEQUENCE</scope>
    <source>
        <strain evidence="10">CHS0354</strain>
        <tissue evidence="10">Mantle</tissue>
    </source>
</reference>
<dbReference type="GO" id="GO:0003950">
    <property type="term" value="F:NAD+ poly-ADP-ribosyltransferase activity"/>
    <property type="evidence" value="ECO:0007669"/>
    <property type="project" value="UniProtKB-UniRule"/>
</dbReference>
<dbReference type="InterPro" id="IPR052056">
    <property type="entry name" value="Mono-ARTD/PARP"/>
</dbReference>
<dbReference type="GO" id="GO:0005634">
    <property type="term" value="C:nucleus"/>
    <property type="evidence" value="ECO:0007669"/>
    <property type="project" value="UniProtKB-SubCell"/>
</dbReference>
<dbReference type="EMBL" id="JAEAOA010001813">
    <property type="protein sequence ID" value="KAK3577211.1"/>
    <property type="molecule type" value="Genomic_DNA"/>
</dbReference>